<dbReference type="OrthoDB" id="1440193at2"/>
<gene>
    <name evidence="1" type="ORF">FDT66_09660</name>
</gene>
<accession>A0A5S3N4L6</accession>
<comment type="caution">
    <text evidence="1">The sequence shown here is derived from an EMBL/GenBank/DDBJ whole genome shotgun (WGS) entry which is preliminary data.</text>
</comment>
<dbReference type="RefSeq" id="WP_138535982.1">
    <property type="nucleotide sequence ID" value="NZ_VANR01000005.1"/>
</dbReference>
<keyword evidence="2" id="KW-1185">Reference proteome</keyword>
<sequence>MKKKHNTIIYLLFISFFLYNTSIIAQNKTSNAINILPPEINSEIYFGMNLADFKNLIGSNLVLESNNVTDFRIVYSQKTKIPEIPIVFYYFDNEQNKPLYEIVINYQNKEQAKKAATLLFGQPNFNQTEWRINIQGFPEAWSWVYKNKLIVAAKIYGSEWFDEWNKE</sequence>
<dbReference type="Proteomes" id="UP000307140">
    <property type="component" value="Unassembled WGS sequence"/>
</dbReference>
<evidence type="ECO:0000313" key="1">
    <source>
        <dbReference type="EMBL" id="TMM29384.1"/>
    </source>
</evidence>
<dbReference type="AlphaFoldDB" id="A0A5S3N4L6"/>
<reference evidence="1 2" key="1">
    <citation type="submission" date="2019-05" db="EMBL/GenBank/DDBJ databases">
        <title>Polaribacter aestuariivivens sp. nov., isolated from a tidal flat.</title>
        <authorList>
            <person name="Yoon J.-H."/>
        </authorList>
    </citation>
    <scope>NUCLEOTIDE SEQUENCE [LARGE SCALE GENOMIC DNA]</scope>
    <source>
        <strain evidence="1 2">DBTF-3</strain>
    </source>
</reference>
<evidence type="ECO:0000313" key="2">
    <source>
        <dbReference type="Proteomes" id="UP000307140"/>
    </source>
</evidence>
<dbReference type="EMBL" id="VANR01000005">
    <property type="protein sequence ID" value="TMM29384.1"/>
    <property type="molecule type" value="Genomic_DNA"/>
</dbReference>
<organism evidence="1 2">
    <name type="scientific">Polaribacter aestuariivivens</name>
    <dbReference type="NCBI Taxonomy" id="2304626"/>
    <lineage>
        <taxon>Bacteria</taxon>
        <taxon>Pseudomonadati</taxon>
        <taxon>Bacteroidota</taxon>
        <taxon>Flavobacteriia</taxon>
        <taxon>Flavobacteriales</taxon>
        <taxon>Flavobacteriaceae</taxon>
    </lineage>
</organism>
<proteinExistence type="predicted"/>
<protein>
    <submittedName>
        <fullName evidence="1">Uncharacterized protein</fullName>
    </submittedName>
</protein>
<name>A0A5S3N4L6_9FLAO</name>